<gene>
    <name evidence="1" type="ORF">E6C27_scaffold102G00130</name>
</gene>
<dbReference type="SUPFAM" id="SSF53098">
    <property type="entry name" value="Ribonuclease H-like"/>
    <property type="match status" value="1"/>
</dbReference>
<dbReference type="GO" id="GO:0003676">
    <property type="term" value="F:nucleic acid binding"/>
    <property type="evidence" value="ECO:0007669"/>
    <property type="project" value="InterPro"/>
</dbReference>
<dbReference type="STRING" id="1194695.A0A5A7UDL4"/>
<sequence>MTALGIEDVEVVIKEVEEDEELQEIIALLKTNPQGKPRYEWVNGQLLKEDWTMDFIGGLPKVGGYHSIMVVVDCLSKFGHFIILKHPFTEKQVVDVFIERVLLTAIGTVLKRSTTFHPQTDGQIEKVNRCLETFLRCICNENKCMPWAELWYNTTFHASSKTTPYQVVYDRPPPPLISYGERKATNNSADQLLKERDMVINALKNLHRREMNFQVGEEVYQKLRHTGNDP</sequence>
<name>A0A5A7UDL4_CUCMM</name>
<protein>
    <submittedName>
        <fullName evidence="1">Transposon Ty3-G Gag-Pol polyprotein</fullName>
    </submittedName>
</protein>
<evidence type="ECO:0000313" key="1">
    <source>
        <dbReference type="EMBL" id="KAA0053228.1"/>
    </source>
</evidence>
<evidence type="ECO:0000313" key="2">
    <source>
        <dbReference type="Proteomes" id="UP000321393"/>
    </source>
</evidence>
<dbReference type="PANTHER" id="PTHR45835">
    <property type="entry name" value="YALI0A06105P"/>
    <property type="match status" value="1"/>
</dbReference>
<dbReference type="Gene3D" id="3.30.420.10">
    <property type="entry name" value="Ribonuclease H-like superfamily/Ribonuclease H"/>
    <property type="match status" value="2"/>
</dbReference>
<organism evidence="1 2">
    <name type="scientific">Cucumis melo var. makuwa</name>
    <name type="common">Oriental melon</name>
    <dbReference type="NCBI Taxonomy" id="1194695"/>
    <lineage>
        <taxon>Eukaryota</taxon>
        <taxon>Viridiplantae</taxon>
        <taxon>Streptophyta</taxon>
        <taxon>Embryophyta</taxon>
        <taxon>Tracheophyta</taxon>
        <taxon>Spermatophyta</taxon>
        <taxon>Magnoliopsida</taxon>
        <taxon>eudicotyledons</taxon>
        <taxon>Gunneridae</taxon>
        <taxon>Pentapetalae</taxon>
        <taxon>rosids</taxon>
        <taxon>fabids</taxon>
        <taxon>Cucurbitales</taxon>
        <taxon>Cucurbitaceae</taxon>
        <taxon>Benincaseae</taxon>
        <taxon>Cucumis</taxon>
    </lineage>
</organism>
<dbReference type="PANTHER" id="PTHR45835:SF99">
    <property type="entry name" value="CHROMO DOMAIN-CONTAINING PROTEIN-RELATED"/>
    <property type="match status" value="1"/>
</dbReference>
<accession>A0A5A7UDL4</accession>
<reference evidence="1 2" key="1">
    <citation type="submission" date="2019-08" db="EMBL/GenBank/DDBJ databases">
        <title>Draft genome sequences of two oriental melons (Cucumis melo L. var makuwa).</title>
        <authorList>
            <person name="Kwon S.-Y."/>
        </authorList>
    </citation>
    <scope>NUCLEOTIDE SEQUENCE [LARGE SCALE GENOMIC DNA]</scope>
    <source>
        <strain evidence="2">cv. SW 3</strain>
        <tissue evidence="1">Leaf</tissue>
    </source>
</reference>
<comment type="caution">
    <text evidence="1">The sequence shown here is derived from an EMBL/GenBank/DDBJ whole genome shotgun (WGS) entry which is preliminary data.</text>
</comment>
<dbReference type="InterPro" id="IPR012337">
    <property type="entry name" value="RNaseH-like_sf"/>
</dbReference>
<proteinExistence type="predicted"/>
<dbReference type="Proteomes" id="UP000321393">
    <property type="component" value="Unassembled WGS sequence"/>
</dbReference>
<dbReference type="InterPro" id="IPR036397">
    <property type="entry name" value="RNaseH_sf"/>
</dbReference>
<dbReference type="AlphaFoldDB" id="A0A5A7UDL4"/>
<dbReference type="EMBL" id="SSTE01009593">
    <property type="protein sequence ID" value="KAA0053228.1"/>
    <property type="molecule type" value="Genomic_DNA"/>
</dbReference>
<dbReference type="OrthoDB" id="413122at2759"/>